<dbReference type="InterPro" id="IPR018086">
    <property type="entry name" value="NADH_UbQ_OxRdtase_su1_CS"/>
</dbReference>
<dbReference type="KEGG" id="tav:G4V39_08950"/>
<dbReference type="GO" id="GO:0009060">
    <property type="term" value="P:aerobic respiration"/>
    <property type="evidence" value="ECO:0007669"/>
    <property type="project" value="TreeGrafter"/>
</dbReference>
<feature type="transmembrane region" description="Helical" evidence="5">
    <location>
        <begin position="254"/>
        <end position="274"/>
    </location>
</feature>
<evidence type="ECO:0000256" key="2">
    <source>
        <dbReference type="ARBA" id="ARBA00022692"/>
    </source>
</evidence>
<dbReference type="AlphaFoldDB" id="A0A6G7PXH2"/>
<comment type="function">
    <text evidence="5">NDH-1 shuttles electrons from NADH, via FMN and iron-sulfur (Fe-S) centers, to quinones in the respiratory chain. The immediate electron acceptor for the enzyme in this species is believed to be ubiquinone. Couples the redox reaction to proton translocation (for every two electrons transferred, four hydrogen ions are translocated across the cytoplasmic membrane), and thus conserves the redox energy in a proton gradient. This subunit may bind ubiquinone.</text>
</comment>
<keyword evidence="5" id="KW-0874">Quinone</keyword>
<keyword evidence="5 6" id="KW-0520">NAD</keyword>
<feature type="transmembrane region" description="Helical" evidence="5">
    <location>
        <begin position="280"/>
        <end position="300"/>
    </location>
</feature>
<evidence type="ECO:0000313" key="7">
    <source>
        <dbReference type="EMBL" id="QIJ72389.1"/>
    </source>
</evidence>
<evidence type="ECO:0000256" key="3">
    <source>
        <dbReference type="ARBA" id="ARBA00022989"/>
    </source>
</evidence>
<dbReference type="PANTHER" id="PTHR11432">
    <property type="entry name" value="NADH DEHYDROGENASE SUBUNIT 1"/>
    <property type="match status" value="1"/>
</dbReference>
<feature type="transmembrane region" description="Helical" evidence="5">
    <location>
        <begin position="167"/>
        <end position="185"/>
    </location>
</feature>
<reference evidence="7 8" key="1">
    <citation type="submission" date="2020-02" db="EMBL/GenBank/DDBJ databases">
        <title>Genome analysis of Thermosulfuriphilus ammonigenes ST65T, an anaerobic thermophilic chemolithoautotrophic bacterium isolated from a deep-sea hydrothermal vent.</title>
        <authorList>
            <person name="Slobodkina G."/>
            <person name="Allioux M."/>
            <person name="Merkel A."/>
            <person name="Alain K."/>
            <person name="Jebbar M."/>
            <person name="Slobodkin A."/>
        </authorList>
    </citation>
    <scope>NUCLEOTIDE SEQUENCE [LARGE SCALE GENOMIC DNA]</scope>
    <source>
        <strain evidence="7 8">ST65</strain>
    </source>
</reference>
<dbReference type="PANTHER" id="PTHR11432:SF3">
    <property type="entry name" value="NADH-UBIQUINONE OXIDOREDUCTASE CHAIN 1"/>
    <property type="match status" value="1"/>
</dbReference>
<dbReference type="InterPro" id="IPR001694">
    <property type="entry name" value="NADH_UbQ_OxRdtase_su1/FPO"/>
</dbReference>
<keyword evidence="2 5" id="KW-0812">Transmembrane</keyword>
<evidence type="ECO:0000313" key="8">
    <source>
        <dbReference type="Proteomes" id="UP000502179"/>
    </source>
</evidence>
<keyword evidence="5" id="KW-1003">Cell membrane</keyword>
<dbReference type="GO" id="GO:0016655">
    <property type="term" value="F:oxidoreductase activity, acting on NAD(P)H, quinone or similar compound as acceptor"/>
    <property type="evidence" value="ECO:0007669"/>
    <property type="project" value="UniProtKB-UniRule"/>
</dbReference>
<keyword evidence="4 5" id="KW-0472">Membrane</keyword>
<evidence type="ECO:0000256" key="5">
    <source>
        <dbReference type="HAMAP-Rule" id="MF_01350"/>
    </source>
</evidence>
<gene>
    <name evidence="5 7" type="primary">nuoH</name>
    <name evidence="7" type="ORF">G4V39_08950</name>
</gene>
<keyword evidence="8" id="KW-1185">Reference proteome</keyword>
<keyword evidence="7" id="KW-0560">Oxidoreductase</keyword>
<dbReference type="NCBIfam" id="NF004741">
    <property type="entry name" value="PRK06076.1-2"/>
    <property type="match status" value="1"/>
</dbReference>
<dbReference type="Pfam" id="PF00146">
    <property type="entry name" value="NADHdh"/>
    <property type="match status" value="1"/>
</dbReference>
<organism evidence="7 8">
    <name type="scientific">Thermosulfuriphilus ammonigenes</name>
    <dbReference type="NCBI Taxonomy" id="1936021"/>
    <lineage>
        <taxon>Bacteria</taxon>
        <taxon>Pseudomonadati</taxon>
        <taxon>Thermodesulfobacteriota</taxon>
        <taxon>Thermodesulfobacteria</taxon>
        <taxon>Thermodesulfobacteriales</taxon>
        <taxon>Thermodesulfobacteriaceae</taxon>
        <taxon>Thermosulfuriphilus</taxon>
    </lineage>
</organism>
<dbReference type="GO" id="GO:0005886">
    <property type="term" value="C:plasma membrane"/>
    <property type="evidence" value="ECO:0007669"/>
    <property type="project" value="UniProtKB-SubCell"/>
</dbReference>
<dbReference type="RefSeq" id="WP_166032606.1">
    <property type="nucleotide sequence ID" value="NZ_CP048877.1"/>
</dbReference>
<feature type="transmembrane region" description="Helical" evidence="5">
    <location>
        <begin position="125"/>
        <end position="146"/>
    </location>
</feature>
<protein>
    <recommendedName>
        <fullName evidence="5">NADH-quinone oxidoreductase subunit H</fullName>
        <ecNumber evidence="5">7.1.1.-</ecNumber>
    </recommendedName>
    <alternativeName>
        <fullName evidence="5">NADH dehydrogenase I subunit H</fullName>
    </alternativeName>
    <alternativeName>
        <fullName evidence="5">NDH-1 subunit H</fullName>
    </alternativeName>
</protein>
<dbReference type="PROSITE" id="PS00668">
    <property type="entry name" value="COMPLEX1_ND1_2"/>
    <property type="match status" value="1"/>
</dbReference>
<accession>A0A6G7PXH2</accession>
<feature type="transmembrane region" description="Helical" evidence="5">
    <location>
        <begin position="312"/>
        <end position="334"/>
    </location>
</feature>
<keyword evidence="3 5" id="KW-1133">Transmembrane helix</keyword>
<dbReference type="EMBL" id="CP048877">
    <property type="protein sequence ID" value="QIJ72389.1"/>
    <property type="molecule type" value="Genomic_DNA"/>
</dbReference>
<evidence type="ECO:0000256" key="1">
    <source>
        <dbReference type="ARBA" id="ARBA00004141"/>
    </source>
</evidence>
<feature type="transmembrane region" description="Helical" evidence="5">
    <location>
        <begin position="20"/>
        <end position="43"/>
    </location>
</feature>
<comment type="similarity">
    <text evidence="5 6">Belongs to the complex I subunit 1 family.</text>
</comment>
<keyword evidence="5" id="KW-0830">Ubiquinone</keyword>
<dbReference type="HAMAP" id="MF_01350">
    <property type="entry name" value="NDH1_NuoH"/>
    <property type="match status" value="1"/>
</dbReference>
<evidence type="ECO:0000256" key="6">
    <source>
        <dbReference type="RuleBase" id="RU000471"/>
    </source>
</evidence>
<sequence length="338" mass="37326">MGDLLNQAYQTVDQLSLRYLGLSALKGFILLNIAMLHVAYITYAERKIIGRMQQRLGPNRVGPRGLLQPIADVVKLLTKEDICPAQADRPVFYTAPFISFIAAATSLAVIPIWENFVIANVNAALLVILALSSLSSYGVILAGWASNSRYSFLGGLRASAQVISYEIALALSLVGVMMMAGSLNISDIVRAQAESPFKIYAIPQAIGFFIFMVAAVAETNRVPFDLPEAETELVAGYFVEYSGIRFALFSLGEYFGMLVMSAVAVTCFLGGWYGPFEIPGVPFFWFLVKLYLLIFFYIWIRATLPRYRYDQLMGLGWKILIPLALLNIVITGLIKIAI</sequence>
<comment type="catalytic activity">
    <reaction evidence="5">
        <text>a quinone + NADH + 5 H(+)(in) = a quinol + NAD(+) + 4 H(+)(out)</text>
        <dbReference type="Rhea" id="RHEA:57888"/>
        <dbReference type="ChEBI" id="CHEBI:15378"/>
        <dbReference type="ChEBI" id="CHEBI:24646"/>
        <dbReference type="ChEBI" id="CHEBI:57540"/>
        <dbReference type="ChEBI" id="CHEBI:57945"/>
        <dbReference type="ChEBI" id="CHEBI:132124"/>
    </reaction>
</comment>
<comment type="subcellular location">
    <subcellularLocation>
        <location evidence="5 6">Cell membrane</location>
        <topology evidence="5 6">Multi-pass membrane protein</topology>
    </subcellularLocation>
    <subcellularLocation>
        <location evidence="1">Membrane</location>
        <topology evidence="1">Multi-pass membrane protein</topology>
    </subcellularLocation>
</comment>
<evidence type="ECO:0000256" key="4">
    <source>
        <dbReference type="ARBA" id="ARBA00023136"/>
    </source>
</evidence>
<keyword evidence="5" id="KW-1278">Translocase</keyword>
<feature type="transmembrane region" description="Helical" evidence="5">
    <location>
        <begin position="197"/>
        <end position="217"/>
    </location>
</feature>
<proteinExistence type="inferred from homology"/>
<dbReference type="EC" id="7.1.1.-" evidence="5"/>
<name>A0A6G7PXH2_9BACT</name>
<dbReference type="Proteomes" id="UP000502179">
    <property type="component" value="Chromosome"/>
</dbReference>
<dbReference type="GO" id="GO:0048038">
    <property type="term" value="F:quinone binding"/>
    <property type="evidence" value="ECO:0007669"/>
    <property type="project" value="UniProtKB-KW"/>
</dbReference>
<comment type="subunit">
    <text evidence="5">NDH-1 is composed of 14 different subunits. Subunits NuoA, H, J, K, L, M, N constitute the membrane sector of the complex.</text>
</comment>
<dbReference type="GO" id="GO:0003954">
    <property type="term" value="F:NADH dehydrogenase activity"/>
    <property type="evidence" value="ECO:0007669"/>
    <property type="project" value="TreeGrafter"/>
</dbReference>
<feature type="transmembrane region" description="Helical" evidence="5">
    <location>
        <begin position="91"/>
        <end position="113"/>
    </location>
</feature>